<dbReference type="SUPFAM" id="SSF57567">
    <property type="entry name" value="Serine protease inhibitors"/>
    <property type="match status" value="1"/>
</dbReference>
<dbReference type="Gene3D" id="2.10.25.10">
    <property type="entry name" value="Laminin"/>
    <property type="match status" value="2"/>
</dbReference>
<dbReference type="Pfam" id="PF12714">
    <property type="entry name" value="TILa"/>
    <property type="match status" value="1"/>
</dbReference>
<dbReference type="Proteomes" id="UP001152320">
    <property type="component" value="Chromosome 11"/>
</dbReference>
<dbReference type="SMART" id="SM00186">
    <property type="entry name" value="FBG"/>
    <property type="match status" value="2"/>
</dbReference>
<dbReference type="InterPro" id="IPR025615">
    <property type="entry name" value="TILa_dom"/>
</dbReference>
<sequence length="536" mass="61030">MFYQRRATLTIFISIFLAVNSSQILDTGYSNEDYTSEGVTGSSFLLYQHPDYPRDCAEVFVQCSQQNTSGVHFIKPDGDLVGFEVYCDNERDGGGWTVIQRRNDGSLDFNRHWKDYKEGFGYFNKEFWIGNEKLAGLTNQGTYQLRIDVENSNGTSFYLIYEEFRIGDEWSKYKLISVGGYSGAAGEFFVTCPPNMEYGNCTARGTCENPRGSNAQKHEGEACICPEGFLRKGYECVPPQDCECFVEEGGVLEGDSVFVNSDCSLRCNCTSSRLTCDNEYRCHSRASCEERDNVLQCYCKEGYIGNGQSCILYTDCGDVYNDGNTESGVFTIQPINSSTPFDVYCNMSDGGGWTVFQRRIDGDVDFYLDWDDYKEGFGDPNDEFWLGNDNLFHLINQKRKNYELRIDLVNKLGSPYYAKYTLFRINDESDNYRLADLGSFSGPTGLYRQKFGANAMYYHKNKAFSTKDRDNDGRDAETVSNCALRLHGAWWYHDCYRSNLNGNYKASTDSVSSISWSNLPGSRFNIQFTEMKVRRA</sequence>
<dbReference type="PROSITE" id="PS51406">
    <property type="entry name" value="FIBRINOGEN_C_2"/>
    <property type="match status" value="2"/>
</dbReference>
<dbReference type="SUPFAM" id="SSF56496">
    <property type="entry name" value="Fibrinogen C-terminal domain-like"/>
    <property type="match status" value="2"/>
</dbReference>
<dbReference type="Pfam" id="PF00147">
    <property type="entry name" value="Fibrinogen_C"/>
    <property type="match status" value="2"/>
</dbReference>
<evidence type="ECO:0000313" key="5">
    <source>
        <dbReference type="Proteomes" id="UP001152320"/>
    </source>
</evidence>
<dbReference type="InterPro" id="IPR002181">
    <property type="entry name" value="Fibrinogen_a/b/g_C_dom"/>
</dbReference>
<dbReference type="NCBIfam" id="NF040941">
    <property type="entry name" value="GGGWT_bact"/>
    <property type="match status" value="2"/>
</dbReference>
<feature type="domain" description="Fibrinogen C-terminal" evidence="3">
    <location>
        <begin position="307"/>
        <end position="536"/>
    </location>
</feature>
<dbReference type="PANTHER" id="PTHR19143">
    <property type="entry name" value="FIBRINOGEN/TENASCIN/ANGIOPOEITIN"/>
    <property type="match status" value="1"/>
</dbReference>
<comment type="caution">
    <text evidence="4">The sequence shown here is derived from an EMBL/GenBank/DDBJ whole genome shotgun (WGS) entry which is preliminary data.</text>
</comment>
<dbReference type="InterPro" id="IPR036084">
    <property type="entry name" value="Ser_inhib-like_sf"/>
</dbReference>
<dbReference type="OrthoDB" id="6537861at2759"/>
<dbReference type="Gene3D" id="3.90.215.10">
    <property type="entry name" value="Gamma Fibrinogen, chain A, domain 1"/>
    <property type="match status" value="2"/>
</dbReference>
<feature type="signal peptide" evidence="2">
    <location>
        <begin position="1"/>
        <end position="21"/>
    </location>
</feature>
<dbReference type="InterPro" id="IPR036056">
    <property type="entry name" value="Fibrinogen-like_C"/>
</dbReference>
<dbReference type="PANTHER" id="PTHR19143:SF444">
    <property type="entry name" value="PROTEIN SCABROUS"/>
    <property type="match status" value="1"/>
</dbReference>
<evidence type="ECO:0000259" key="3">
    <source>
        <dbReference type="PROSITE" id="PS51406"/>
    </source>
</evidence>
<dbReference type="CDD" id="cd00087">
    <property type="entry name" value="FReD"/>
    <property type="match status" value="1"/>
</dbReference>
<reference evidence="4" key="1">
    <citation type="submission" date="2021-10" db="EMBL/GenBank/DDBJ databases">
        <title>Tropical sea cucumber genome reveals ecological adaptation and Cuvierian tubules defense mechanism.</title>
        <authorList>
            <person name="Chen T."/>
        </authorList>
    </citation>
    <scope>NUCLEOTIDE SEQUENCE</scope>
    <source>
        <strain evidence="4">Nanhai2018</strain>
        <tissue evidence="4">Muscle</tissue>
    </source>
</reference>
<dbReference type="InterPro" id="IPR000742">
    <property type="entry name" value="EGF"/>
</dbReference>
<gene>
    <name evidence="4" type="ORF">HOLleu_23364</name>
</gene>
<feature type="domain" description="Fibrinogen C-terminal" evidence="3">
    <location>
        <begin position="47"/>
        <end position="186"/>
    </location>
</feature>
<evidence type="ECO:0000256" key="2">
    <source>
        <dbReference type="SAM" id="SignalP"/>
    </source>
</evidence>
<dbReference type="InterPro" id="IPR050373">
    <property type="entry name" value="Fibrinogen_C-term_domain"/>
</dbReference>
<organism evidence="4 5">
    <name type="scientific">Holothuria leucospilota</name>
    <name type="common">Black long sea cucumber</name>
    <name type="synonym">Mertensiothuria leucospilota</name>
    <dbReference type="NCBI Taxonomy" id="206669"/>
    <lineage>
        <taxon>Eukaryota</taxon>
        <taxon>Metazoa</taxon>
        <taxon>Echinodermata</taxon>
        <taxon>Eleutherozoa</taxon>
        <taxon>Echinozoa</taxon>
        <taxon>Holothuroidea</taxon>
        <taxon>Aspidochirotacea</taxon>
        <taxon>Aspidochirotida</taxon>
        <taxon>Holothuriidae</taxon>
        <taxon>Holothuria</taxon>
    </lineage>
</organism>
<evidence type="ECO:0000313" key="4">
    <source>
        <dbReference type="EMBL" id="KAJ8033201.1"/>
    </source>
</evidence>
<dbReference type="PROSITE" id="PS00514">
    <property type="entry name" value="FIBRINOGEN_C_1"/>
    <property type="match status" value="1"/>
</dbReference>
<dbReference type="InterPro" id="IPR020837">
    <property type="entry name" value="Fibrinogen_CS"/>
</dbReference>
<dbReference type="GO" id="GO:0005615">
    <property type="term" value="C:extracellular space"/>
    <property type="evidence" value="ECO:0007669"/>
    <property type="project" value="TreeGrafter"/>
</dbReference>
<feature type="chain" id="PRO_5040492676" evidence="2">
    <location>
        <begin position="22"/>
        <end position="536"/>
    </location>
</feature>
<dbReference type="CDD" id="cd19941">
    <property type="entry name" value="TIL"/>
    <property type="match status" value="1"/>
</dbReference>
<protein>
    <submittedName>
        <fullName evidence="4">Ficolin-1</fullName>
    </submittedName>
</protein>
<evidence type="ECO:0000256" key="1">
    <source>
        <dbReference type="ARBA" id="ARBA00023157"/>
    </source>
</evidence>
<dbReference type="EMBL" id="JAIZAY010000011">
    <property type="protein sequence ID" value="KAJ8033201.1"/>
    <property type="molecule type" value="Genomic_DNA"/>
</dbReference>
<dbReference type="PROSITE" id="PS01186">
    <property type="entry name" value="EGF_2"/>
    <property type="match status" value="1"/>
</dbReference>
<accession>A0A9Q1BV88</accession>
<keyword evidence="1" id="KW-1015">Disulfide bond</keyword>
<dbReference type="AlphaFoldDB" id="A0A9Q1BV88"/>
<keyword evidence="2" id="KW-0732">Signal</keyword>
<proteinExistence type="predicted"/>
<dbReference type="InterPro" id="IPR014716">
    <property type="entry name" value="Fibrinogen_a/b/g_C_1"/>
</dbReference>
<keyword evidence="5" id="KW-1185">Reference proteome</keyword>
<name>A0A9Q1BV88_HOLLE</name>